<dbReference type="PANTHER" id="PTHR43908">
    <property type="entry name" value="AT29763P-RELATED"/>
    <property type="match status" value="1"/>
</dbReference>
<evidence type="ECO:0000313" key="3">
    <source>
        <dbReference type="EMBL" id="NDV36094.1"/>
    </source>
</evidence>
<dbReference type="EMBL" id="GIBP01007125">
    <property type="protein sequence ID" value="NDV36094.1"/>
    <property type="molecule type" value="Transcribed_RNA"/>
</dbReference>
<organism evidence="3">
    <name type="scientific">Arcella intermedia</name>
    <dbReference type="NCBI Taxonomy" id="1963864"/>
    <lineage>
        <taxon>Eukaryota</taxon>
        <taxon>Amoebozoa</taxon>
        <taxon>Tubulinea</taxon>
        <taxon>Elardia</taxon>
        <taxon>Arcellinida</taxon>
        <taxon>Sphaerothecina</taxon>
        <taxon>Arcellidae</taxon>
        <taxon>Arcella</taxon>
    </lineage>
</organism>
<dbReference type="Gene3D" id="1.10.287.110">
    <property type="entry name" value="DnaJ domain"/>
    <property type="match status" value="1"/>
</dbReference>
<feature type="region of interest" description="Disordered" evidence="1">
    <location>
        <begin position="57"/>
        <end position="88"/>
    </location>
</feature>
<evidence type="ECO:0000256" key="1">
    <source>
        <dbReference type="SAM" id="MobiDB-lite"/>
    </source>
</evidence>
<dbReference type="PROSITE" id="PS50076">
    <property type="entry name" value="DNAJ_2"/>
    <property type="match status" value="1"/>
</dbReference>
<proteinExistence type="predicted"/>
<dbReference type="InterPro" id="IPR051100">
    <property type="entry name" value="DnaJ_subfamily_B/C"/>
</dbReference>
<feature type="compositionally biased region" description="Low complexity" evidence="1">
    <location>
        <begin position="57"/>
        <end position="77"/>
    </location>
</feature>
<dbReference type="InterPro" id="IPR036869">
    <property type="entry name" value="J_dom_sf"/>
</dbReference>
<feature type="domain" description="J" evidence="2">
    <location>
        <begin position="100"/>
        <end position="164"/>
    </location>
</feature>
<dbReference type="SMART" id="SM00271">
    <property type="entry name" value="DnaJ"/>
    <property type="match status" value="1"/>
</dbReference>
<dbReference type="AlphaFoldDB" id="A0A6B2LGK1"/>
<accession>A0A6B2LGK1</accession>
<dbReference type="SUPFAM" id="SSF46565">
    <property type="entry name" value="Chaperone J-domain"/>
    <property type="match status" value="1"/>
</dbReference>
<protein>
    <recommendedName>
        <fullName evidence="2">J domain-containing protein</fullName>
    </recommendedName>
</protein>
<reference evidence="3" key="1">
    <citation type="journal article" date="2020" name="J. Eukaryot. Microbiol.">
        <title>De novo Sequencing, Assembly and Annotation of the Transcriptome for the Free-Living Testate Amoeba Arcella intermedia.</title>
        <authorList>
            <person name="Ribeiro G.M."/>
            <person name="Porfirio-Sousa A.L."/>
            <person name="Maurer-Alcala X.X."/>
            <person name="Katz L.A."/>
            <person name="Lahr D.J.G."/>
        </authorList>
    </citation>
    <scope>NUCLEOTIDE SEQUENCE</scope>
</reference>
<dbReference type="GO" id="GO:0071218">
    <property type="term" value="P:cellular response to misfolded protein"/>
    <property type="evidence" value="ECO:0007669"/>
    <property type="project" value="TreeGrafter"/>
</dbReference>
<dbReference type="CDD" id="cd06257">
    <property type="entry name" value="DnaJ"/>
    <property type="match status" value="1"/>
</dbReference>
<dbReference type="InterPro" id="IPR001623">
    <property type="entry name" value="DnaJ_domain"/>
</dbReference>
<dbReference type="GO" id="GO:0005789">
    <property type="term" value="C:endoplasmic reticulum membrane"/>
    <property type="evidence" value="ECO:0007669"/>
    <property type="project" value="TreeGrafter"/>
</dbReference>
<dbReference type="GO" id="GO:0030544">
    <property type="term" value="F:Hsp70 protein binding"/>
    <property type="evidence" value="ECO:0007669"/>
    <property type="project" value="TreeGrafter"/>
</dbReference>
<sequence>MGQGDPNINIALLSSLFNTQQQLQFQTYLGQQYLQQLFSQQNQFNAQYLHQSQQSQYQQSQYQQSQSQPSQYQQKPQIPSPNEPEGSLDWEVERILKSSDYYEVMSITRTFTGEELKKSYRKYALLVHPDKNPSPKSEEAFKLLTTAYTCLSDPYTRYKYDHEGLQEQLQQELSKKSAKLAQASLMELYSIFNNLFQDINKSLWG</sequence>
<dbReference type="Pfam" id="PF00226">
    <property type="entry name" value="DnaJ"/>
    <property type="match status" value="1"/>
</dbReference>
<evidence type="ECO:0000259" key="2">
    <source>
        <dbReference type="PROSITE" id="PS50076"/>
    </source>
</evidence>
<name>A0A6B2LGK1_9EUKA</name>
<dbReference type="PANTHER" id="PTHR43908:SF3">
    <property type="entry name" value="AT29763P-RELATED"/>
    <property type="match status" value="1"/>
</dbReference>
<dbReference type="PRINTS" id="PR00625">
    <property type="entry name" value="JDOMAIN"/>
</dbReference>